<dbReference type="Proteomes" id="UP000694892">
    <property type="component" value="Chromosome 4S"/>
</dbReference>
<protein>
    <submittedName>
        <fullName evidence="1">Uncharacterized protein</fullName>
    </submittedName>
</protein>
<accession>A0A974D0E2</accession>
<name>A0A974D0E2_XENLA</name>
<evidence type="ECO:0000313" key="2">
    <source>
        <dbReference type="Proteomes" id="UP000694892"/>
    </source>
</evidence>
<reference evidence="2" key="1">
    <citation type="journal article" date="2016" name="Nature">
        <title>Genome evolution in the allotetraploid frog Xenopus laevis.</title>
        <authorList>
            <person name="Session A.M."/>
            <person name="Uno Y."/>
            <person name="Kwon T."/>
            <person name="Chapman J.A."/>
            <person name="Toyoda A."/>
            <person name="Takahashi S."/>
            <person name="Fukui A."/>
            <person name="Hikosaka A."/>
            <person name="Suzuki A."/>
            <person name="Kondo M."/>
            <person name="van Heeringen S.J."/>
            <person name="Quigley I."/>
            <person name="Heinz S."/>
            <person name="Ogino H."/>
            <person name="Ochi H."/>
            <person name="Hellsten U."/>
            <person name="Lyons J.B."/>
            <person name="Simakov O."/>
            <person name="Putnam N."/>
            <person name="Stites J."/>
            <person name="Kuroki Y."/>
            <person name="Tanaka T."/>
            <person name="Michiue T."/>
            <person name="Watanabe M."/>
            <person name="Bogdanovic O."/>
            <person name="Lister R."/>
            <person name="Georgiou G."/>
            <person name="Paranjpe S.S."/>
            <person name="van Kruijsbergen I."/>
            <person name="Shu S."/>
            <person name="Carlson J."/>
            <person name="Kinoshita T."/>
            <person name="Ohta Y."/>
            <person name="Mawaribuchi S."/>
            <person name="Jenkins J."/>
            <person name="Grimwood J."/>
            <person name="Schmutz J."/>
            <person name="Mitros T."/>
            <person name="Mozaffari S.V."/>
            <person name="Suzuki Y."/>
            <person name="Haramoto Y."/>
            <person name="Yamamoto T.S."/>
            <person name="Takagi C."/>
            <person name="Heald R."/>
            <person name="Miller K."/>
            <person name="Haudenschild C."/>
            <person name="Kitzman J."/>
            <person name="Nakayama T."/>
            <person name="Izutsu Y."/>
            <person name="Robert J."/>
            <person name="Fortriede J."/>
            <person name="Burns K."/>
            <person name="Lotay V."/>
            <person name="Karimi K."/>
            <person name="Yasuoka Y."/>
            <person name="Dichmann D.S."/>
            <person name="Flajnik M.F."/>
            <person name="Houston D.W."/>
            <person name="Shendure J."/>
            <person name="DuPasquier L."/>
            <person name="Vize P.D."/>
            <person name="Zorn A.M."/>
            <person name="Ito M."/>
            <person name="Marcotte E.M."/>
            <person name="Wallingford J.B."/>
            <person name="Ito Y."/>
            <person name="Asashima M."/>
            <person name="Ueno N."/>
            <person name="Matsuda Y."/>
            <person name="Veenstra G.J."/>
            <person name="Fujiyama A."/>
            <person name="Harland R.M."/>
            <person name="Taira M."/>
            <person name="Rokhsar D.S."/>
        </authorList>
    </citation>
    <scope>NUCLEOTIDE SEQUENCE [LARGE SCALE GENOMIC DNA]</scope>
    <source>
        <strain evidence="2">J</strain>
    </source>
</reference>
<evidence type="ECO:0000313" key="1">
    <source>
        <dbReference type="EMBL" id="OCT83309.1"/>
    </source>
</evidence>
<organism evidence="1 2">
    <name type="scientific">Xenopus laevis</name>
    <name type="common">African clawed frog</name>
    <dbReference type="NCBI Taxonomy" id="8355"/>
    <lineage>
        <taxon>Eukaryota</taxon>
        <taxon>Metazoa</taxon>
        <taxon>Chordata</taxon>
        <taxon>Craniata</taxon>
        <taxon>Vertebrata</taxon>
        <taxon>Euteleostomi</taxon>
        <taxon>Amphibia</taxon>
        <taxon>Batrachia</taxon>
        <taxon>Anura</taxon>
        <taxon>Pipoidea</taxon>
        <taxon>Pipidae</taxon>
        <taxon>Xenopodinae</taxon>
        <taxon>Xenopus</taxon>
        <taxon>Xenopus</taxon>
    </lineage>
</organism>
<sequence length="84" mass="9662">MGRVQWVSIYEGTGCCNGNTNISSLQCTEPTHRNFFHRSLNSAPPHPSHTLLSLCLLRHLHPRQLQAFSSSFINNKYRTMYLIM</sequence>
<dbReference type="EMBL" id="CM004473">
    <property type="protein sequence ID" value="OCT83309.1"/>
    <property type="molecule type" value="Genomic_DNA"/>
</dbReference>
<dbReference type="AlphaFoldDB" id="A0A974D0E2"/>
<gene>
    <name evidence="1" type="ORF">XELAEV_18025847mg</name>
</gene>
<proteinExistence type="predicted"/>